<dbReference type="PANTHER" id="PTHR12560">
    <property type="entry name" value="LONGEVITY ASSURANCE FACTOR 1 LAG1"/>
    <property type="match status" value="1"/>
</dbReference>
<proteinExistence type="inferred from homology"/>
<protein>
    <submittedName>
        <fullName evidence="10">Longevity assurance proteins LAG1/LAC1</fullName>
    </submittedName>
</protein>
<keyword evidence="4 8" id="KW-1133">Transmembrane helix</keyword>
<dbReference type="Proteomes" id="UP000759537">
    <property type="component" value="Unassembled WGS sequence"/>
</dbReference>
<keyword evidence="3 6" id="KW-0812">Transmembrane</keyword>
<dbReference type="SMART" id="SM00724">
    <property type="entry name" value="TLC"/>
    <property type="match status" value="1"/>
</dbReference>
<feature type="compositionally biased region" description="Polar residues" evidence="7">
    <location>
        <begin position="87"/>
        <end position="110"/>
    </location>
</feature>
<evidence type="ECO:0000313" key="10">
    <source>
        <dbReference type="EMBL" id="KAF8484445.1"/>
    </source>
</evidence>
<keyword evidence="5 6" id="KW-0472">Membrane</keyword>
<evidence type="ECO:0000256" key="8">
    <source>
        <dbReference type="SAM" id="Phobius"/>
    </source>
</evidence>
<evidence type="ECO:0000256" key="6">
    <source>
        <dbReference type="PROSITE-ProRule" id="PRU00205"/>
    </source>
</evidence>
<dbReference type="PANTHER" id="PTHR12560:SF0">
    <property type="entry name" value="LD18904P"/>
    <property type="match status" value="1"/>
</dbReference>
<keyword evidence="11" id="KW-1185">Reference proteome</keyword>
<comment type="subcellular location">
    <subcellularLocation>
        <location evidence="1">Membrane</location>
        <topology evidence="1">Multi-pass membrane protein</topology>
    </subcellularLocation>
</comment>
<feature type="region of interest" description="Disordered" evidence="7">
    <location>
        <begin position="85"/>
        <end position="110"/>
    </location>
</feature>
<dbReference type="Pfam" id="PF03798">
    <property type="entry name" value="TRAM_LAG1_CLN8"/>
    <property type="match status" value="1"/>
</dbReference>
<organism evidence="10 11">
    <name type="scientific">Russula ochroleuca</name>
    <dbReference type="NCBI Taxonomy" id="152965"/>
    <lineage>
        <taxon>Eukaryota</taxon>
        <taxon>Fungi</taxon>
        <taxon>Dikarya</taxon>
        <taxon>Basidiomycota</taxon>
        <taxon>Agaricomycotina</taxon>
        <taxon>Agaricomycetes</taxon>
        <taxon>Russulales</taxon>
        <taxon>Russulaceae</taxon>
        <taxon>Russula</taxon>
    </lineage>
</organism>
<evidence type="ECO:0000256" key="3">
    <source>
        <dbReference type="ARBA" id="ARBA00022692"/>
    </source>
</evidence>
<dbReference type="InterPro" id="IPR006634">
    <property type="entry name" value="TLC-dom"/>
</dbReference>
<feature type="transmembrane region" description="Helical" evidence="8">
    <location>
        <begin position="151"/>
        <end position="168"/>
    </location>
</feature>
<dbReference type="GO" id="GO:0016020">
    <property type="term" value="C:membrane"/>
    <property type="evidence" value="ECO:0007669"/>
    <property type="project" value="UniProtKB-SubCell"/>
</dbReference>
<comment type="similarity">
    <text evidence="2">Belongs to the sphingosine N-acyltransferase family.</text>
</comment>
<gene>
    <name evidence="10" type="ORF">DFH94DRAFT_713672</name>
</gene>
<evidence type="ECO:0000256" key="1">
    <source>
        <dbReference type="ARBA" id="ARBA00004141"/>
    </source>
</evidence>
<evidence type="ECO:0000256" key="5">
    <source>
        <dbReference type="ARBA" id="ARBA00023136"/>
    </source>
</evidence>
<feature type="transmembrane region" description="Helical" evidence="8">
    <location>
        <begin position="188"/>
        <end position="205"/>
    </location>
</feature>
<reference evidence="10" key="2">
    <citation type="journal article" date="2020" name="Nat. Commun.">
        <title>Large-scale genome sequencing of mycorrhizal fungi provides insights into the early evolution of symbiotic traits.</title>
        <authorList>
            <person name="Miyauchi S."/>
            <person name="Kiss E."/>
            <person name="Kuo A."/>
            <person name="Drula E."/>
            <person name="Kohler A."/>
            <person name="Sanchez-Garcia M."/>
            <person name="Morin E."/>
            <person name="Andreopoulos B."/>
            <person name="Barry K.W."/>
            <person name="Bonito G."/>
            <person name="Buee M."/>
            <person name="Carver A."/>
            <person name="Chen C."/>
            <person name="Cichocki N."/>
            <person name="Clum A."/>
            <person name="Culley D."/>
            <person name="Crous P.W."/>
            <person name="Fauchery L."/>
            <person name="Girlanda M."/>
            <person name="Hayes R.D."/>
            <person name="Keri Z."/>
            <person name="LaButti K."/>
            <person name="Lipzen A."/>
            <person name="Lombard V."/>
            <person name="Magnuson J."/>
            <person name="Maillard F."/>
            <person name="Murat C."/>
            <person name="Nolan M."/>
            <person name="Ohm R.A."/>
            <person name="Pangilinan J."/>
            <person name="Pereira M.F."/>
            <person name="Perotto S."/>
            <person name="Peter M."/>
            <person name="Pfister S."/>
            <person name="Riley R."/>
            <person name="Sitrit Y."/>
            <person name="Stielow J.B."/>
            <person name="Szollosi G."/>
            <person name="Zifcakova L."/>
            <person name="Stursova M."/>
            <person name="Spatafora J.W."/>
            <person name="Tedersoo L."/>
            <person name="Vaario L.M."/>
            <person name="Yamada A."/>
            <person name="Yan M."/>
            <person name="Wang P."/>
            <person name="Xu J."/>
            <person name="Bruns T."/>
            <person name="Baldrian P."/>
            <person name="Vilgalys R."/>
            <person name="Dunand C."/>
            <person name="Henrissat B."/>
            <person name="Grigoriev I.V."/>
            <person name="Hibbett D."/>
            <person name="Nagy L.G."/>
            <person name="Martin F.M."/>
        </authorList>
    </citation>
    <scope>NUCLEOTIDE SEQUENCE</scope>
    <source>
        <strain evidence="10">Prilba</strain>
    </source>
</reference>
<dbReference type="GO" id="GO:0046513">
    <property type="term" value="P:ceramide biosynthetic process"/>
    <property type="evidence" value="ECO:0007669"/>
    <property type="project" value="InterPro"/>
</dbReference>
<accession>A0A9P5N1R1</accession>
<feature type="transmembrane region" description="Helical" evidence="8">
    <location>
        <begin position="217"/>
        <end position="234"/>
    </location>
</feature>
<dbReference type="OrthoDB" id="537032at2759"/>
<comment type="caution">
    <text evidence="10">The sequence shown here is derived from an EMBL/GenBank/DDBJ whole genome shotgun (WGS) entry which is preliminary data.</text>
</comment>
<evidence type="ECO:0000259" key="9">
    <source>
        <dbReference type="PROSITE" id="PS50922"/>
    </source>
</evidence>
<dbReference type="InterPro" id="IPR016439">
    <property type="entry name" value="Lag1/Lac1-like"/>
</dbReference>
<evidence type="ECO:0000256" key="2">
    <source>
        <dbReference type="ARBA" id="ARBA00009808"/>
    </source>
</evidence>
<feature type="transmembrane region" description="Helical" evidence="8">
    <location>
        <begin position="320"/>
        <end position="347"/>
    </location>
</feature>
<reference evidence="10" key="1">
    <citation type="submission" date="2019-10" db="EMBL/GenBank/DDBJ databases">
        <authorList>
            <consortium name="DOE Joint Genome Institute"/>
            <person name="Kuo A."/>
            <person name="Miyauchi S."/>
            <person name="Kiss E."/>
            <person name="Drula E."/>
            <person name="Kohler A."/>
            <person name="Sanchez-Garcia M."/>
            <person name="Andreopoulos B."/>
            <person name="Barry K.W."/>
            <person name="Bonito G."/>
            <person name="Buee M."/>
            <person name="Carver A."/>
            <person name="Chen C."/>
            <person name="Cichocki N."/>
            <person name="Clum A."/>
            <person name="Culley D."/>
            <person name="Crous P.W."/>
            <person name="Fauchery L."/>
            <person name="Girlanda M."/>
            <person name="Hayes R."/>
            <person name="Keri Z."/>
            <person name="LaButti K."/>
            <person name="Lipzen A."/>
            <person name="Lombard V."/>
            <person name="Magnuson J."/>
            <person name="Maillard F."/>
            <person name="Morin E."/>
            <person name="Murat C."/>
            <person name="Nolan M."/>
            <person name="Ohm R."/>
            <person name="Pangilinan J."/>
            <person name="Pereira M."/>
            <person name="Perotto S."/>
            <person name="Peter M."/>
            <person name="Riley R."/>
            <person name="Sitrit Y."/>
            <person name="Stielow B."/>
            <person name="Szollosi G."/>
            <person name="Zifcakova L."/>
            <person name="Stursova M."/>
            <person name="Spatafora J.W."/>
            <person name="Tedersoo L."/>
            <person name="Vaario L.-M."/>
            <person name="Yamada A."/>
            <person name="Yan M."/>
            <person name="Wang P."/>
            <person name="Xu J."/>
            <person name="Bruns T."/>
            <person name="Baldrian P."/>
            <person name="Vilgalys R."/>
            <person name="Henrissat B."/>
            <person name="Grigoriev I.V."/>
            <person name="Hibbett D."/>
            <person name="Nagy L.G."/>
            <person name="Martin F.M."/>
        </authorList>
    </citation>
    <scope>NUCLEOTIDE SEQUENCE</scope>
    <source>
        <strain evidence="10">Prilba</strain>
    </source>
</reference>
<feature type="transmembrane region" description="Helical" evidence="8">
    <location>
        <begin position="41"/>
        <end position="59"/>
    </location>
</feature>
<dbReference type="EMBL" id="WHVB01000003">
    <property type="protein sequence ID" value="KAF8484445.1"/>
    <property type="molecule type" value="Genomic_DNA"/>
</dbReference>
<dbReference type="AlphaFoldDB" id="A0A9P5N1R1"/>
<name>A0A9P5N1R1_9AGAM</name>
<dbReference type="PROSITE" id="PS50922">
    <property type="entry name" value="TLC"/>
    <property type="match status" value="1"/>
</dbReference>
<evidence type="ECO:0000256" key="4">
    <source>
        <dbReference type="ARBA" id="ARBA00022989"/>
    </source>
</evidence>
<feature type="domain" description="TLC" evidence="9">
    <location>
        <begin position="142"/>
        <end position="348"/>
    </location>
</feature>
<sequence>MDYFFDPNRLPSFLVPFVSLSYSVDRPLNVDSFPNSSYYDIGYLDICLIVTIIAIMAVLRDAARILLLEPFANWKLTRDWRRRQALKSGSSTPDSKAGNAVSTKTNGRTNGRVTTIGSAEKLMADRPVEHSPEARRIRHAVIRFAEQGWQAIYYLYQWSLGMYIHYYLPSNLWAGYPHIPLPGIVKAYYLMQISLFVHAVLLLNAEAPRKDHWQMMTHHVVTVILIVASYAYNFTRVGCLIMVIMDWCDIFLPLAKMLRYLSYQTACDVTFVWWMFSWVITRHVLFCKAIASTTWDGPKQIEFGWWPERGHWFTKEVHQVFVSLLVFLEVIQSVWSYLIFGVAYRVLKGEGADDSRSDDEGEDEEVKKDR</sequence>
<evidence type="ECO:0000313" key="11">
    <source>
        <dbReference type="Proteomes" id="UP000759537"/>
    </source>
</evidence>
<feature type="region of interest" description="Disordered" evidence="7">
    <location>
        <begin position="351"/>
        <end position="370"/>
    </location>
</feature>
<evidence type="ECO:0000256" key="7">
    <source>
        <dbReference type="SAM" id="MobiDB-lite"/>
    </source>
</evidence>
<dbReference type="GO" id="GO:0050291">
    <property type="term" value="F:sphingosine N-acyltransferase activity"/>
    <property type="evidence" value="ECO:0007669"/>
    <property type="project" value="InterPro"/>
</dbReference>